<organism evidence="2 3">
    <name type="scientific">Desulfotomaculum copahuensis</name>
    <dbReference type="NCBI Taxonomy" id="1838280"/>
    <lineage>
        <taxon>Bacteria</taxon>
        <taxon>Bacillati</taxon>
        <taxon>Bacillota</taxon>
        <taxon>Clostridia</taxon>
        <taxon>Eubacteriales</taxon>
        <taxon>Desulfotomaculaceae</taxon>
        <taxon>Desulfotomaculum</taxon>
    </lineage>
</organism>
<dbReference type="SUPFAM" id="SSF56281">
    <property type="entry name" value="Metallo-hydrolase/oxidoreductase"/>
    <property type="match status" value="1"/>
</dbReference>
<accession>A0A1B7LHJ3</accession>
<dbReference type="Proteomes" id="UP000078532">
    <property type="component" value="Unassembled WGS sequence"/>
</dbReference>
<dbReference type="InterPro" id="IPR050662">
    <property type="entry name" value="Sec-metab_biosynth-thioest"/>
</dbReference>
<dbReference type="PANTHER" id="PTHR23131">
    <property type="entry name" value="ENDORIBONUCLEASE LACTB2"/>
    <property type="match status" value="1"/>
</dbReference>
<dbReference type="Gene3D" id="1.10.10.10">
    <property type="entry name" value="Winged helix-like DNA-binding domain superfamily/Winged helix DNA-binding domain"/>
    <property type="match status" value="1"/>
</dbReference>
<gene>
    <name evidence="2" type="ORF">A6M21_04480</name>
</gene>
<dbReference type="STRING" id="1838280.A6M21_04480"/>
<dbReference type="RefSeq" id="WP_066666499.1">
    <property type="nucleotide sequence ID" value="NZ_LYVF01000047.1"/>
</dbReference>
<dbReference type="SMART" id="SM00849">
    <property type="entry name" value="Lactamase_B"/>
    <property type="match status" value="1"/>
</dbReference>
<dbReference type="AlphaFoldDB" id="A0A1B7LHJ3"/>
<evidence type="ECO:0000313" key="3">
    <source>
        <dbReference type="Proteomes" id="UP000078532"/>
    </source>
</evidence>
<keyword evidence="3" id="KW-1185">Reference proteome</keyword>
<dbReference type="Pfam" id="PF00753">
    <property type="entry name" value="Lactamase_B"/>
    <property type="match status" value="1"/>
</dbReference>
<protein>
    <recommendedName>
        <fullName evidence="1">Metallo-beta-lactamase domain-containing protein</fullName>
    </recommendedName>
</protein>
<dbReference type="InterPro" id="IPR001279">
    <property type="entry name" value="Metallo-B-lactamas"/>
</dbReference>
<dbReference type="Gene3D" id="3.60.15.10">
    <property type="entry name" value="Ribonuclease Z/Hydroxyacylglutathione hydrolase-like"/>
    <property type="match status" value="1"/>
</dbReference>
<dbReference type="EMBL" id="LYVF01000047">
    <property type="protein sequence ID" value="OAT85759.1"/>
    <property type="molecule type" value="Genomic_DNA"/>
</dbReference>
<dbReference type="CDD" id="cd07725">
    <property type="entry name" value="TTHA1429-like_MBL-fold"/>
    <property type="match status" value="1"/>
</dbReference>
<proteinExistence type="predicted"/>
<reference evidence="2 3" key="1">
    <citation type="submission" date="2016-04" db="EMBL/GenBank/DDBJ databases">
        <authorList>
            <person name="Evans L.H."/>
            <person name="Alamgir A."/>
            <person name="Owens N."/>
            <person name="Weber N.D."/>
            <person name="Virtaneva K."/>
            <person name="Barbian K."/>
            <person name="Babar A."/>
            <person name="Rosenke K."/>
        </authorList>
    </citation>
    <scope>NUCLEOTIDE SEQUENCE [LARGE SCALE GENOMIC DNA]</scope>
    <source>
        <strain evidence="2 3">LMa1</strain>
    </source>
</reference>
<evidence type="ECO:0000259" key="1">
    <source>
        <dbReference type="SMART" id="SM00849"/>
    </source>
</evidence>
<feature type="domain" description="Metallo-beta-lactamase" evidence="1">
    <location>
        <begin position="17"/>
        <end position="230"/>
    </location>
</feature>
<dbReference type="PANTHER" id="PTHR23131:SF4">
    <property type="entry name" value="METALLO-BETA-LACTAMASE SUPERFAMILY POTEIN"/>
    <property type="match status" value="1"/>
</dbReference>
<sequence>MLPVHRIVVPTPYPVGPVNAYLITARPYTLVDPGPDTEQAREVLREGVVRQGLQLEQIERVMLTHYHSDHSGLAQWVHELSGAPVYLHPYELPKLSGNYDFVSDRLPFVLEAGVPEEVIRLVTADRDRLPKPFVCGENVVTLLDGEELPFEGGSWQVLHLPGHAPGHLCFYDRQGGVLLSGDFLLPHITPNPMLEPDPENPLRRNPSLTQYLAGLERIKAMDIERVWPGHGESMADYRPVVAASQQHHRERCDELTGLLRQNGEMTAFQLSRRLYPDLKGFNNFLGLSEVQAHLDVLESRGRVRGQKKAGVVYYRTAGDA</sequence>
<dbReference type="OrthoDB" id="9761531at2"/>
<comment type="caution">
    <text evidence="2">The sequence shown here is derived from an EMBL/GenBank/DDBJ whole genome shotgun (WGS) entry which is preliminary data.</text>
</comment>
<evidence type="ECO:0000313" key="2">
    <source>
        <dbReference type="EMBL" id="OAT85759.1"/>
    </source>
</evidence>
<dbReference type="InterPro" id="IPR036388">
    <property type="entry name" value="WH-like_DNA-bd_sf"/>
</dbReference>
<dbReference type="InterPro" id="IPR036866">
    <property type="entry name" value="RibonucZ/Hydroxyglut_hydro"/>
</dbReference>
<name>A0A1B7LHJ3_9FIRM</name>